<evidence type="ECO:0000313" key="2">
    <source>
        <dbReference type="EMBL" id="MFB9953415.1"/>
    </source>
</evidence>
<accession>A0ABV6AS26</accession>
<dbReference type="CDD" id="cd00093">
    <property type="entry name" value="HTH_XRE"/>
    <property type="match status" value="2"/>
</dbReference>
<evidence type="ECO:0000313" key="3">
    <source>
        <dbReference type="Proteomes" id="UP001589692"/>
    </source>
</evidence>
<organism evidence="2 3">
    <name type="scientific">Rhizobium puerariae</name>
    <dbReference type="NCBI Taxonomy" id="1585791"/>
    <lineage>
        <taxon>Bacteria</taxon>
        <taxon>Pseudomonadati</taxon>
        <taxon>Pseudomonadota</taxon>
        <taxon>Alphaproteobacteria</taxon>
        <taxon>Hyphomicrobiales</taxon>
        <taxon>Rhizobiaceae</taxon>
        <taxon>Rhizobium/Agrobacterium group</taxon>
        <taxon>Rhizobium</taxon>
    </lineage>
</organism>
<dbReference type="RefSeq" id="WP_377266203.1">
    <property type="nucleotide sequence ID" value="NZ_JBHMAA010000077.1"/>
</dbReference>
<dbReference type="InterPro" id="IPR001387">
    <property type="entry name" value="Cro/C1-type_HTH"/>
</dbReference>
<proteinExistence type="predicted"/>
<dbReference type="SUPFAM" id="SSF47413">
    <property type="entry name" value="lambda repressor-like DNA-binding domains"/>
    <property type="match status" value="2"/>
</dbReference>
<dbReference type="SMART" id="SM00530">
    <property type="entry name" value="HTH_XRE"/>
    <property type="match status" value="2"/>
</dbReference>
<sequence length="182" mass="20559">MTQLAPRYDDLYRIGLAALAVDDDDVEEAAAELSEEWDLRDLPAAMEALYEARRASGLRVYELEDRSGVSFNAGHAWLNGHRSAHLSCFVAVAQTLGFETLLRKKDNPAVCFDLSRTAEVMQALNKAREESGMFTTELRERSGVSMSSFYSWLRRYRDPTIGKLVFVADALGFDVIMRRKLK</sequence>
<name>A0ABV6AS26_9HYPH</name>
<feature type="domain" description="HTH cro/C1-type" evidence="1">
    <location>
        <begin position="123"/>
        <end position="178"/>
    </location>
</feature>
<dbReference type="EMBL" id="JBHMAA010000077">
    <property type="protein sequence ID" value="MFB9953415.1"/>
    <property type="molecule type" value="Genomic_DNA"/>
</dbReference>
<gene>
    <name evidence="2" type="ORF">ACFFP0_31645</name>
</gene>
<protein>
    <submittedName>
        <fullName evidence="2">Helix-turn-helix domain-containing protein</fullName>
    </submittedName>
</protein>
<evidence type="ECO:0000259" key="1">
    <source>
        <dbReference type="SMART" id="SM00530"/>
    </source>
</evidence>
<feature type="domain" description="HTH cro/C1-type" evidence="1">
    <location>
        <begin position="48"/>
        <end position="103"/>
    </location>
</feature>
<dbReference type="Gene3D" id="1.10.260.40">
    <property type="entry name" value="lambda repressor-like DNA-binding domains"/>
    <property type="match status" value="1"/>
</dbReference>
<dbReference type="Proteomes" id="UP001589692">
    <property type="component" value="Unassembled WGS sequence"/>
</dbReference>
<keyword evidence="3" id="KW-1185">Reference proteome</keyword>
<comment type="caution">
    <text evidence="2">The sequence shown here is derived from an EMBL/GenBank/DDBJ whole genome shotgun (WGS) entry which is preliminary data.</text>
</comment>
<reference evidence="2 3" key="1">
    <citation type="submission" date="2024-09" db="EMBL/GenBank/DDBJ databases">
        <authorList>
            <person name="Sun Q."/>
            <person name="Mori K."/>
        </authorList>
    </citation>
    <scope>NUCLEOTIDE SEQUENCE [LARGE SCALE GENOMIC DNA]</scope>
    <source>
        <strain evidence="2 3">TBRC 4938</strain>
    </source>
</reference>
<dbReference type="InterPro" id="IPR010982">
    <property type="entry name" value="Lambda_DNA-bd_dom_sf"/>
</dbReference>